<feature type="domain" description="HTH merR-type" evidence="2">
    <location>
        <begin position="35"/>
        <end position="87"/>
    </location>
</feature>
<comment type="caution">
    <text evidence="3">The sequence shown here is derived from an EMBL/GenBank/DDBJ whole genome shotgun (WGS) entry which is preliminary data.</text>
</comment>
<evidence type="ECO:0000313" key="4">
    <source>
        <dbReference type="Proteomes" id="UP000652013"/>
    </source>
</evidence>
<gene>
    <name evidence="3" type="ORF">Sya03_58080</name>
</gene>
<dbReference type="Proteomes" id="UP000652013">
    <property type="component" value="Unassembled WGS sequence"/>
</dbReference>
<dbReference type="GO" id="GO:0003677">
    <property type="term" value="F:DNA binding"/>
    <property type="evidence" value="ECO:0007669"/>
    <property type="project" value="InterPro"/>
</dbReference>
<dbReference type="Pfam" id="PF13411">
    <property type="entry name" value="MerR_1"/>
    <property type="match status" value="1"/>
</dbReference>
<dbReference type="SUPFAM" id="SSF46955">
    <property type="entry name" value="Putative DNA-binding domain"/>
    <property type="match status" value="1"/>
</dbReference>
<dbReference type="EMBL" id="BOOY01000042">
    <property type="protein sequence ID" value="GIJ06456.1"/>
    <property type="molecule type" value="Genomic_DNA"/>
</dbReference>
<proteinExistence type="predicted"/>
<feature type="region of interest" description="Disordered" evidence="1">
    <location>
        <begin position="132"/>
        <end position="218"/>
    </location>
</feature>
<reference evidence="3" key="1">
    <citation type="submission" date="2021-01" db="EMBL/GenBank/DDBJ databases">
        <title>Whole genome shotgun sequence of Spirilliplanes yamanashiensis NBRC 15828.</title>
        <authorList>
            <person name="Komaki H."/>
            <person name="Tamura T."/>
        </authorList>
    </citation>
    <scope>NUCLEOTIDE SEQUENCE</scope>
    <source>
        <strain evidence="3">NBRC 15828</strain>
    </source>
</reference>
<organism evidence="3 4">
    <name type="scientific">Spirilliplanes yamanashiensis</name>
    <dbReference type="NCBI Taxonomy" id="42233"/>
    <lineage>
        <taxon>Bacteria</taxon>
        <taxon>Bacillati</taxon>
        <taxon>Actinomycetota</taxon>
        <taxon>Actinomycetes</taxon>
        <taxon>Micromonosporales</taxon>
        <taxon>Micromonosporaceae</taxon>
        <taxon>Spirilliplanes</taxon>
    </lineage>
</organism>
<feature type="compositionally biased region" description="Low complexity" evidence="1">
    <location>
        <begin position="196"/>
        <end position="206"/>
    </location>
</feature>
<name>A0A8J3YD08_9ACTN</name>
<sequence>MGVWTIDELVERVRAALEAEYPGAPNGRVRDVPDRRAIRWYATTGLIDRPTMQGRTAQYGMRHLLQLVALKRRQAAGLTLAEIQAELTGAPNRALIDIARIPPGQVRIADDFGEPAAEPDRPRFWADDAPATVVSSTSPAAAGPGGTAGGRPPRRGFRASGSAAAADTAPASVAAGDSPASAAGGGAWPTSVHVGTDSPASTGPSTSTPPPWSQHPTGAAAVPLGAVALGGGAVLLLPGQAGEADCAAIAEAARPLMTELLHRGLLAHPPGTEPDGREHPAG</sequence>
<evidence type="ECO:0000313" key="3">
    <source>
        <dbReference type="EMBL" id="GIJ06456.1"/>
    </source>
</evidence>
<dbReference type="InterPro" id="IPR000551">
    <property type="entry name" value="MerR-type_HTH_dom"/>
</dbReference>
<keyword evidence="4" id="KW-1185">Reference proteome</keyword>
<feature type="compositionally biased region" description="Low complexity" evidence="1">
    <location>
        <begin position="158"/>
        <end position="182"/>
    </location>
</feature>
<feature type="compositionally biased region" description="Low complexity" evidence="1">
    <location>
        <begin position="132"/>
        <end position="142"/>
    </location>
</feature>
<protein>
    <recommendedName>
        <fullName evidence="2">HTH merR-type domain-containing protein</fullName>
    </recommendedName>
</protein>
<dbReference type="GO" id="GO:0006355">
    <property type="term" value="P:regulation of DNA-templated transcription"/>
    <property type="evidence" value="ECO:0007669"/>
    <property type="project" value="InterPro"/>
</dbReference>
<accession>A0A8J3YD08</accession>
<dbReference type="AlphaFoldDB" id="A0A8J3YD08"/>
<dbReference type="Gene3D" id="1.10.1660.10">
    <property type="match status" value="1"/>
</dbReference>
<evidence type="ECO:0000259" key="2">
    <source>
        <dbReference type="Pfam" id="PF13411"/>
    </source>
</evidence>
<evidence type="ECO:0000256" key="1">
    <source>
        <dbReference type="SAM" id="MobiDB-lite"/>
    </source>
</evidence>
<dbReference type="InterPro" id="IPR009061">
    <property type="entry name" value="DNA-bd_dom_put_sf"/>
</dbReference>